<keyword evidence="2" id="KW-1185">Reference proteome</keyword>
<accession>A0ABS0JAL2</accession>
<dbReference type="Proteomes" id="UP001194469">
    <property type="component" value="Unassembled WGS sequence"/>
</dbReference>
<organism evidence="1 2">
    <name type="scientific">Nitratidesulfovibrio oxamicus</name>
    <dbReference type="NCBI Taxonomy" id="32016"/>
    <lineage>
        <taxon>Bacteria</taxon>
        <taxon>Pseudomonadati</taxon>
        <taxon>Thermodesulfobacteriota</taxon>
        <taxon>Desulfovibrionia</taxon>
        <taxon>Desulfovibrionales</taxon>
        <taxon>Desulfovibrionaceae</taxon>
        <taxon>Nitratidesulfovibrio</taxon>
    </lineage>
</organism>
<name>A0ABS0JAL2_9BACT</name>
<sequence length="82" mass="9485">MRKHQFAKIDCNCTRRATHLKCIFCGVMEYRSLDEARRMTPGQAECEHRDAPQVPPQEKFRALMGGTLDCLAPDYDTHFKPD</sequence>
<proteinExistence type="predicted"/>
<gene>
    <name evidence="1" type="ORF">FVW20_18635</name>
</gene>
<evidence type="ECO:0000313" key="1">
    <source>
        <dbReference type="EMBL" id="MBG3878956.1"/>
    </source>
</evidence>
<comment type="caution">
    <text evidence="1">The sequence shown here is derived from an EMBL/GenBank/DDBJ whole genome shotgun (WGS) entry which is preliminary data.</text>
</comment>
<protein>
    <submittedName>
        <fullName evidence="1">Uncharacterized protein</fullName>
    </submittedName>
</protein>
<evidence type="ECO:0000313" key="2">
    <source>
        <dbReference type="Proteomes" id="UP001194469"/>
    </source>
</evidence>
<dbReference type="EMBL" id="VRYY01000799">
    <property type="protein sequence ID" value="MBG3878956.1"/>
    <property type="molecule type" value="Genomic_DNA"/>
</dbReference>
<dbReference type="RefSeq" id="WP_196610737.1">
    <property type="nucleotide sequence ID" value="NZ_VRYY01000799.1"/>
</dbReference>
<reference evidence="1 2" key="1">
    <citation type="submission" date="2019-08" db="EMBL/GenBank/DDBJ databases">
        <authorList>
            <person name="Luo N."/>
        </authorList>
    </citation>
    <scope>NUCLEOTIDE SEQUENCE [LARGE SCALE GENOMIC DNA]</scope>
    <source>
        <strain evidence="1 2">NCIMB 9442</strain>
    </source>
</reference>